<organism evidence="4 5">
    <name type="scientific">Paenibacillus mendelii</name>
    <dbReference type="NCBI Taxonomy" id="206163"/>
    <lineage>
        <taxon>Bacteria</taxon>
        <taxon>Bacillati</taxon>
        <taxon>Bacillota</taxon>
        <taxon>Bacilli</taxon>
        <taxon>Bacillales</taxon>
        <taxon>Paenibacillaceae</taxon>
        <taxon>Paenibacillus</taxon>
    </lineage>
</organism>
<proteinExistence type="predicted"/>
<dbReference type="PANTHER" id="PTHR46470">
    <property type="entry name" value="N-ACYLNEURAMINATE-9-PHOSPHATASE"/>
    <property type="match status" value="1"/>
</dbReference>
<name>A0ABV6JB10_9BACL</name>
<keyword evidence="3" id="KW-0460">Magnesium</keyword>
<keyword evidence="2 4" id="KW-0378">Hydrolase</keyword>
<dbReference type="NCBIfam" id="TIGR01509">
    <property type="entry name" value="HAD-SF-IA-v3"/>
    <property type="match status" value="1"/>
</dbReference>
<dbReference type="InterPro" id="IPR023214">
    <property type="entry name" value="HAD_sf"/>
</dbReference>
<protein>
    <submittedName>
        <fullName evidence="4">HAD family hydrolase</fullName>
        <ecNumber evidence="4">3.1.3.-</ecNumber>
    </submittedName>
</protein>
<dbReference type="SFLD" id="SFLDG01129">
    <property type="entry name" value="C1.5:_HAD__Beta-PGM__Phosphata"/>
    <property type="match status" value="1"/>
</dbReference>
<dbReference type="SFLD" id="SFLDS00003">
    <property type="entry name" value="Haloacid_Dehalogenase"/>
    <property type="match status" value="1"/>
</dbReference>
<evidence type="ECO:0000256" key="2">
    <source>
        <dbReference type="ARBA" id="ARBA00022801"/>
    </source>
</evidence>
<dbReference type="InterPro" id="IPR006439">
    <property type="entry name" value="HAD-SF_hydro_IA"/>
</dbReference>
<dbReference type="InterPro" id="IPR051400">
    <property type="entry name" value="HAD-like_hydrolase"/>
</dbReference>
<dbReference type="InterPro" id="IPR036412">
    <property type="entry name" value="HAD-like_sf"/>
</dbReference>
<keyword evidence="5" id="KW-1185">Reference proteome</keyword>
<dbReference type="Pfam" id="PF00702">
    <property type="entry name" value="Hydrolase"/>
    <property type="match status" value="1"/>
</dbReference>
<reference evidence="4 5" key="1">
    <citation type="submission" date="2024-09" db="EMBL/GenBank/DDBJ databases">
        <authorList>
            <person name="Sun Q."/>
            <person name="Mori K."/>
        </authorList>
    </citation>
    <scope>NUCLEOTIDE SEQUENCE [LARGE SCALE GENOMIC DNA]</scope>
    <source>
        <strain evidence="4 5">CCM 4839</strain>
    </source>
</reference>
<dbReference type="Gene3D" id="3.40.50.1000">
    <property type="entry name" value="HAD superfamily/HAD-like"/>
    <property type="match status" value="1"/>
</dbReference>
<dbReference type="GO" id="GO:0016787">
    <property type="term" value="F:hydrolase activity"/>
    <property type="evidence" value="ECO:0007669"/>
    <property type="project" value="UniProtKB-KW"/>
</dbReference>
<dbReference type="EMBL" id="JBHLVF010000028">
    <property type="protein sequence ID" value="MFC0393076.1"/>
    <property type="molecule type" value="Genomic_DNA"/>
</dbReference>
<dbReference type="PRINTS" id="PR00413">
    <property type="entry name" value="HADHALOGNASE"/>
</dbReference>
<dbReference type="RefSeq" id="WP_204818937.1">
    <property type="nucleotide sequence ID" value="NZ_JANHOF010000016.1"/>
</dbReference>
<sequence length="222" mass="25766">MKVKAVFFDLFETLMTEFVNGKRLSNRSYDYEALLGLPNAEFKKEWGARQQQRMSGLLPDYKAVIRDILNARYLPYNEAAVNQLYEDRLREKQLPFQTIGPEIKELLDDLKKRSMKLALISNCTEEEVKYWEDSGLAAYFDTTIFSYEVGVAKPDKRIYELACSRLDVLPSECVFVGDGGSNELEGAENAGLTPYHAFWFNKYVESKFKKLHHPHELIRELE</sequence>
<gene>
    <name evidence="4" type="ORF">ACFFJ8_17045</name>
</gene>
<comment type="caution">
    <text evidence="4">The sequence shown here is derived from an EMBL/GenBank/DDBJ whole genome shotgun (WGS) entry which is preliminary data.</text>
</comment>
<evidence type="ECO:0000313" key="4">
    <source>
        <dbReference type="EMBL" id="MFC0393076.1"/>
    </source>
</evidence>
<dbReference type="Proteomes" id="UP001589818">
    <property type="component" value="Unassembled WGS sequence"/>
</dbReference>
<evidence type="ECO:0000256" key="3">
    <source>
        <dbReference type="ARBA" id="ARBA00022842"/>
    </source>
</evidence>
<dbReference type="NCBIfam" id="TIGR01549">
    <property type="entry name" value="HAD-SF-IA-v1"/>
    <property type="match status" value="1"/>
</dbReference>
<dbReference type="EC" id="3.1.3.-" evidence="4"/>
<evidence type="ECO:0000313" key="5">
    <source>
        <dbReference type="Proteomes" id="UP001589818"/>
    </source>
</evidence>
<accession>A0ABV6JB10</accession>
<comment type="cofactor">
    <cofactor evidence="1">
        <name>Mg(2+)</name>
        <dbReference type="ChEBI" id="CHEBI:18420"/>
    </cofactor>
</comment>
<dbReference type="SUPFAM" id="SSF56784">
    <property type="entry name" value="HAD-like"/>
    <property type="match status" value="1"/>
</dbReference>
<evidence type="ECO:0000256" key="1">
    <source>
        <dbReference type="ARBA" id="ARBA00001946"/>
    </source>
</evidence>